<dbReference type="InterPro" id="IPR001680">
    <property type="entry name" value="WD40_rpt"/>
</dbReference>
<feature type="region of interest" description="Disordered" evidence="4">
    <location>
        <begin position="1"/>
        <end position="52"/>
    </location>
</feature>
<dbReference type="InterPro" id="IPR019775">
    <property type="entry name" value="WD40_repeat_CS"/>
</dbReference>
<dbReference type="Pfam" id="PF12937">
    <property type="entry name" value="F-box-like"/>
    <property type="match status" value="1"/>
</dbReference>
<evidence type="ECO:0000256" key="2">
    <source>
        <dbReference type="ARBA" id="ARBA00022737"/>
    </source>
</evidence>
<dbReference type="SMART" id="SM00320">
    <property type="entry name" value="WD40"/>
    <property type="match status" value="3"/>
</dbReference>
<dbReference type="Gene3D" id="2.130.10.10">
    <property type="entry name" value="YVTN repeat-like/Quinoprotein amine dehydrogenase"/>
    <property type="match status" value="1"/>
</dbReference>
<protein>
    <recommendedName>
        <fullName evidence="5">F-box domain-containing protein</fullName>
    </recommendedName>
</protein>
<dbReference type="AlphaFoldDB" id="A0A166CD82"/>
<dbReference type="PROSITE" id="PS50082">
    <property type="entry name" value="WD_REPEATS_2"/>
    <property type="match status" value="2"/>
</dbReference>
<feature type="repeat" description="WD" evidence="3">
    <location>
        <begin position="427"/>
        <end position="466"/>
    </location>
</feature>
<dbReference type="PROSITE" id="PS50181">
    <property type="entry name" value="FBOX"/>
    <property type="match status" value="1"/>
</dbReference>
<evidence type="ECO:0000313" key="7">
    <source>
        <dbReference type="Proteomes" id="UP000076798"/>
    </source>
</evidence>
<feature type="region of interest" description="Disordered" evidence="4">
    <location>
        <begin position="568"/>
        <end position="648"/>
    </location>
</feature>
<dbReference type="GO" id="GO:0009166">
    <property type="term" value="P:nucleotide catabolic process"/>
    <property type="evidence" value="ECO:0007669"/>
    <property type="project" value="TreeGrafter"/>
</dbReference>
<evidence type="ECO:0000256" key="4">
    <source>
        <dbReference type="SAM" id="MobiDB-lite"/>
    </source>
</evidence>
<evidence type="ECO:0000256" key="3">
    <source>
        <dbReference type="PROSITE-ProRule" id="PRU00221"/>
    </source>
</evidence>
<dbReference type="Pfam" id="PF00400">
    <property type="entry name" value="WD40"/>
    <property type="match status" value="2"/>
</dbReference>
<gene>
    <name evidence="6" type="ORF">SISSUDRAFT_987922</name>
</gene>
<dbReference type="SMART" id="SM00256">
    <property type="entry name" value="FBOX"/>
    <property type="match status" value="1"/>
</dbReference>
<feature type="compositionally biased region" description="Low complexity" evidence="4">
    <location>
        <begin position="569"/>
        <end position="609"/>
    </location>
</feature>
<dbReference type="InterPro" id="IPR052791">
    <property type="entry name" value="SSM1_domain"/>
</dbReference>
<evidence type="ECO:0000259" key="5">
    <source>
        <dbReference type="PROSITE" id="PS50181"/>
    </source>
</evidence>
<dbReference type="GO" id="GO:0008252">
    <property type="term" value="F:nucleotidase activity"/>
    <property type="evidence" value="ECO:0007669"/>
    <property type="project" value="TreeGrafter"/>
</dbReference>
<accession>A0A166CD82</accession>
<feature type="compositionally biased region" description="Low complexity" evidence="4">
    <location>
        <begin position="858"/>
        <end position="867"/>
    </location>
</feature>
<dbReference type="InterPro" id="IPR036047">
    <property type="entry name" value="F-box-like_dom_sf"/>
</dbReference>
<sequence length="867" mass="95559">MAHHDPFAVRSRTASTPTRPSASSKRSTPKTTPKTTPLRKPSLEPVPRLPWSTKGVLDSENVMLMEKSPASLYRRISEGSPGPVAHLNSDWDEGSSLGVMTEEDLDSFVSENMQRLLDQVKTEHVGQLTTYKRLLEQAQISTASQMHALQAEVRVLRKQLEDEKARGLYEEQRRSKEAVEMSRKEFSGDDWDLVRALRGDGQGKFNEREVRRAVRSLKLADRMRLLSIILDSCVPGDITQQIRLLEKYAKSTFDILGNLPPEVSVAILKHLSVSELLEVEVVSKKWQNMVHHPAIWRHHCLVLTATDPVPVRAPSQPEQWEPLYRSLHHRESNFRYALPQNIRFLQGHTNFCTTLILRGKRLISGSYDETIRFWDITTGEEKKCLHVKKPVSCIDYLADEEVFVCGFHDVGRVHVFSSVTFNPLQQLQGHLYGIRAVALSSKHLVSAGADKALVCWDWRQGTKIVRFGQQTNLNIGVQIIGNGSDSASERVVSVTIDGVVRVFSIKRREMISQFKLSELGADVSLANRISSVGVGANNMLQWFAANGNQMTCATKNLILHLQWSESDDLPLSPSSPTNGSTTPTTPVRPGSRPSSSLSRSTSSLANSRRQTSAQYPNLSKSTNRRPSLAPSAYSRNATTPLSPSRDAPVMNRSVSLAGRAGVAAVLTAPPKIIAVVETPDVAVGAVDPRKRRVVTATRFSTRAGADRRIFMSTHQDRQPKTLEGSEDKNINSTGITLQLEPDSIADFNTATMALGGSWEALADSESPDALDLSGLRGPLPKDFKGLATPGMNPMSMALSHEEVVVGCGDGSIYVMSFVGYQYQKPRPIKDEETTNGYLDVQQPGRDGSSDDSDGGVSGNYSDGPSEY</sequence>
<dbReference type="SUPFAM" id="SSF81383">
    <property type="entry name" value="F-box domain"/>
    <property type="match status" value="1"/>
</dbReference>
<feature type="compositionally biased region" description="Low complexity" evidence="4">
    <location>
        <begin position="10"/>
        <end position="40"/>
    </location>
</feature>
<feature type="domain" description="F-box" evidence="5">
    <location>
        <begin position="253"/>
        <end position="299"/>
    </location>
</feature>
<keyword evidence="2" id="KW-0677">Repeat</keyword>
<dbReference type="PANTHER" id="PTHR47438">
    <property type="entry name" value="PHOSPHATE METABOLISM PROTEIN 8-RELATED"/>
    <property type="match status" value="1"/>
</dbReference>
<proteinExistence type="predicted"/>
<keyword evidence="7" id="KW-1185">Reference proteome</keyword>
<organism evidence="6 7">
    <name type="scientific">Sistotremastrum suecicum HHB10207 ss-3</name>
    <dbReference type="NCBI Taxonomy" id="1314776"/>
    <lineage>
        <taxon>Eukaryota</taxon>
        <taxon>Fungi</taxon>
        <taxon>Dikarya</taxon>
        <taxon>Basidiomycota</taxon>
        <taxon>Agaricomycotina</taxon>
        <taxon>Agaricomycetes</taxon>
        <taxon>Sistotremastrales</taxon>
        <taxon>Sistotremastraceae</taxon>
        <taxon>Sistotremastrum</taxon>
    </lineage>
</organism>
<keyword evidence="1 3" id="KW-0853">WD repeat</keyword>
<feature type="compositionally biased region" description="Polar residues" evidence="4">
    <location>
        <begin position="610"/>
        <end position="625"/>
    </location>
</feature>
<feature type="region of interest" description="Disordered" evidence="4">
    <location>
        <begin position="826"/>
        <end position="867"/>
    </location>
</feature>
<name>A0A166CD82_9AGAM</name>
<feature type="repeat" description="WD" evidence="3">
    <location>
        <begin position="345"/>
        <end position="384"/>
    </location>
</feature>
<dbReference type="STRING" id="1314776.A0A166CD82"/>
<evidence type="ECO:0000256" key="1">
    <source>
        <dbReference type="ARBA" id="ARBA00022574"/>
    </source>
</evidence>
<dbReference type="InterPro" id="IPR001810">
    <property type="entry name" value="F-box_dom"/>
</dbReference>
<dbReference type="PANTHER" id="PTHR47438:SF1">
    <property type="entry name" value="PHOSPHATE METABOLISM PROTEIN 8-RELATED"/>
    <property type="match status" value="1"/>
</dbReference>
<dbReference type="InterPro" id="IPR036322">
    <property type="entry name" value="WD40_repeat_dom_sf"/>
</dbReference>
<dbReference type="OrthoDB" id="1065058at2759"/>
<dbReference type="PROSITE" id="PS50294">
    <property type="entry name" value="WD_REPEATS_REGION"/>
    <property type="match status" value="1"/>
</dbReference>
<evidence type="ECO:0000313" key="6">
    <source>
        <dbReference type="EMBL" id="KZT37328.1"/>
    </source>
</evidence>
<dbReference type="EMBL" id="KV428086">
    <property type="protein sequence ID" value="KZT37328.1"/>
    <property type="molecule type" value="Genomic_DNA"/>
</dbReference>
<dbReference type="InterPro" id="IPR015943">
    <property type="entry name" value="WD40/YVTN_repeat-like_dom_sf"/>
</dbReference>
<reference evidence="6 7" key="1">
    <citation type="journal article" date="2016" name="Mol. Biol. Evol.">
        <title>Comparative Genomics of Early-Diverging Mushroom-Forming Fungi Provides Insights into the Origins of Lignocellulose Decay Capabilities.</title>
        <authorList>
            <person name="Nagy L.G."/>
            <person name="Riley R."/>
            <person name="Tritt A."/>
            <person name="Adam C."/>
            <person name="Daum C."/>
            <person name="Floudas D."/>
            <person name="Sun H."/>
            <person name="Yadav J.S."/>
            <person name="Pangilinan J."/>
            <person name="Larsson K.H."/>
            <person name="Matsuura K."/>
            <person name="Barry K."/>
            <person name="Labutti K."/>
            <person name="Kuo R."/>
            <person name="Ohm R.A."/>
            <person name="Bhattacharya S.S."/>
            <person name="Shirouzu T."/>
            <person name="Yoshinaga Y."/>
            <person name="Martin F.M."/>
            <person name="Grigoriev I.V."/>
            <person name="Hibbett D.S."/>
        </authorList>
    </citation>
    <scope>NUCLEOTIDE SEQUENCE [LARGE SCALE GENOMIC DNA]</scope>
    <source>
        <strain evidence="6 7">HHB10207 ss-3</strain>
    </source>
</reference>
<dbReference type="GO" id="GO:0006206">
    <property type="term" value="P:pyrimidine nucleobase metabolic process"/>
    <property type="evidence" value="ECO:0007669"/>
    <property type="project" value="TreeGrafter"/>
</dbReference>
<dbReference type="PROSITE" id="PS00678">
    <property type="entry name" value="WD_REPEATS_1"/>
    <property type="match status" value="1"/>
</dbReference>
<dbReference type="Gene3D" id="1.20.1280.50">
    <property type="match status" value="1"/>
</dbReference>
<feature type="compositionally biased region" description="Polar residues" evidence="4">
    <location>
        <begin position="633"/>
        <end position="642"/>
    </location>
</feature>
<dbReference type="Proteomes" id="UP000076798">
    <property type="component" value="Unassembled WGS sequence"/>
</dbReference>
<dbReference type="SUPFAM" id="SSF50978">
    <property type="entry name" value="WD40 repeat-like"/>
    <property type="match status" value="1"/>
</dbReference>